<dbReference type="Pfam" id="PF15275">
    <property type="entry name" value="PEHE"/>
    <property type="match status" value="1"/>
</dbReference>
<feature type="compositionally biased region" description="Polar residues" evidence="1">
    <location>
        <begin position="114"/>
        <end position="129"/>
    </location>
</feature>
<name>A0ABP1QZ87_9HEXA</name>
<gene>
    <name evidence="3" type="ORF">ODALV1_LOCUS16953</name>
</gene>
<evidence type="ECO:0000313" key="4">
    <source>
        <dbReference type="Proteomes" id="UP001642540"/>
    </source>
</evidence>
<dbReference type="PROSITE" id="PS52052">
    <property type="entry name" value="PEHE"/>
    <property type="match status" value="1"/>
</dbReference>
<dbReference type="SMART" id="SM01300">
    <property type="entry name" value="PEHE"/>
    <property type="match status" value="1"/>
</dbReference>
<evidence type="ECO:0000259" key="2">
    <source>
        <dbReference type="PROSITE" id="PS52052"/>
    </source>
</evidence>
<feature type="compositionally biased region" description="Acidic residues" evidence="1">
    <location>
        <begin position="147"/>
        <end position="156"/>
    </location>
</feature>
<dbReference type="Gene3D" id="6.10.250.2000">
    <property type="match status" value="1"/>
</dbReference>
<dbReference type="InterPro" id="IPR029332">
    <property type="entry name" value="PEHE_dom"/>
</dbReference>
<feature type="compositionally biased region" description="Low complexity" evidence="1">
    <location>
        <begin position="64"/>
        <end position="73"/>
    </location>
</feature>
<proteinExistence type="predicted"/>
<feature type="region of interest" description="Disordered" evidence="1">
    <location>
        <begin position="236"/>
        <end position="269"/>
    </location>
</feature>
<accession>A0ABP1QZ87</accession>
<dbReference type="InterPro" id="IPR026711">
    <property type="entry name" value="Msl-1"/>
</dbReference>
<feature type="compositionally biased region" description="Basic and acidic residues" evidence="1">
    <location>
        <begin position="236"/>
        <end position="253"/>
    </location>
</feature>
<dbReference type="Proteomes" id="UP001642540">
    <property type="component" value="Unassembled WGS sequence"/>
</dbReference>
<protein>
    <recommendedName>
        <fullName evidence="2">PEHE domain-containing protein</fullName>
    </recommendedName>
</protein>
<sequence length="443" mass="48863">MSPRTRSKSAPRSKEPCDNPIRIEWKEEAGAKDSKKSGGQENPIELSRSAAVFEKMNEEGLPDTVTSSSTSTVGRSADSIKKRTTASSPSPGPSTSSSKGVVEQKFSSRGRLLKSNTVQYSPDPDNSANSRDKCITTPKSSCIPESTAEEDNEVVEEPSPVTPAVDDVPISPAIHVEVPSWRIIEIEGCGDEPNGPIPVDDMSDEAYLKRHQKPEVKEKRQKRWDSQRLREEDYMEKLRMTQSERELKKELRNQQKTPKRRADSTSDEEQEILMPTIDDVKAIFVSQELPDDVVEYALPLVEKDRSSSNIPFFDLDTNSARMNLSSVNVSKDKNKRGISSFTDSRICSNTIDAGNGIVVEFEDVGECGSPASIFTIDVVDFRSENADSNGSSRGSSSSKTNFSVDNDAFNRSSSLHPVLLLFSLQPQFLLYLGTIVKIVGAVM</sequence>
<evidence type="ECO:0000313" key="3">
    <source>
        <dbReference type="EMBL" id="CAL8115652.1"/>
    </source>
</evidence>
<feature type="compositionally biased region" description="Low complexity" evidence="1">
    <location>
        <begin position="85"/>
        <end position="98"/>
    </location>
</feature>
<feature type="compositionally biased region" description="Basic residues" evidence="1">
    <location>
        <begin position="1"/>
        <end position="11"/>
    </location>
</feature>
<dbReference type="EMBL" id="CAXLJM020000051">
    <property type="protein sequence ID" value="CAL8115652.1"/>
    <property type="molecule type" value="Genomic_DNA"/>
</dbReference>
<dbReference type="PANTHER" id="PTHR21656">
    <property type="entry name" value="MALE-SPECIFIC LETHAL-1 PROTEIN"/>
    <property type="match status" value="1"/>
</dbReference>
<dbReference type="PANTHER" id="PTHR21656:SF2">
    <property type="entry name" value="MALE-SPECIFIC LETHAL 1 HOMOLOG"/>
    <property type="match status" value="1"/>
</dbReference>
<organism evidence="3 4">
    <name type="scientific">Orchesella dallaii</name>
    <dbReference type="NCBI Taxonomy" id="48710"/>
    <lineage>
        <taxon>Eukaryota</taxon>
        <taxon>Metazoa</taxon>
        <taxon>Ecdysozoa</taxon>
        <taxon>Arthropoda</taxon>
        <taxon>Hexapoda</taxon>
        <taxon>Collembola</taxon>
        <taxon>Entomobryomorpha</taxon>
        <taxon>Entomobryoidea</taxon>
        <taxon>Orchesellidae</taxon>
        <taxon>Orchesellinae</taxon>
        <taxon>Orchesella</taxon>
    </lineage>
</organism>
<comment type="caution">
    <text evidence="3">The sequence shown here is derived from an EMBL/GenBank/DDBJ whole genome shotgun (WGS) entry which is preliminary data.</text>
</comment>
<keyword evidence="4" id="KW-1185">Reference proteome</keyword>
<feature type="region of interest" description="Disordered" evidence="1">
    <location>
        <begin position="1"/>
        <end position="168"/>
    </location>
</feature>
<reference evidence="3 4" key="1">
    <citation type="submission" date="2024-08" db="EMBL/GenBank/DDBJ databases">
        <authorList>
            <person name="Cucini C."/>
            <person name="Frati F."/>
        </authorList>
    </citation>
    <scope>NUCLEOTIDE SEQUENCE [LARGE SCALE GENOMIC DNA]</scope>
</reference>
<evidence type="ECO:0000256" key="1">
    <source>
        <dbReference type="SAM" id="MobiDB-lite"/>
    </source>
</evidence>
<feature type="domain" description="PEHE" evidence="2">
    <location>
        <begin position="175"/>
        <end position="312"/>
    </location>
</feature>
<feature type="compositionally biased region" description="Basic and acidic residues" evidence="1">
    <location>
        <begin position="12"/>
        <end position="38"/>
    </location>
</feature>